<dbReference type="PANTHER" id="PTHR24366">
    <property type="entry name" value="IG(IMMUNOGLOBULIN) AND LRR(LEUCINE RICH REPEAT) DOMAINS"/>
    <property type="match status" value="1"/>
</dbReference>
<evidence type="ECO:0000256" key="3">
    <source>
        <dbReference type="SAM" id="Phobius"/>
    </source>
</evidence>
<accession>A0A8B6CIE0</accession>
<comment type="caution">
    <text evidence="4">The sequence shown here is derived from an EMBL/GenBank/DDBJ whole genome shotgun (WGS) entry which is preliminary data.</text>
</comment>
<keyword evidence="1" id="KW-0433">Leucine-rich repeat</keyword>
<sequence>MEYLCPVKCQENDHVKCCCACEISQSELYSNITIIPLFVEQLDVTGRISTLFDPYENNVSETNFEFVYQDGFLRSYPVNMCIYNIVAIDLTNNKFVEVGDVSCLVDLDTLILKYNLITYVSNRTFEGLKKLRKVDLSYNRLKFLDNNLFASNTVFFADFSGNYFKEIDVSNFLHDVTCNFNFENNNDHMTITNHDNIQLGSEVTEFCGHLNFDNNSLSINPILLVSDKIDPNEIVKYTSGGSLALGGSMYVCDCELAELIQLEYPDFKRLASKELHQSRCQSPEKLKNKDIYEVWENKTLHDEMICDLTIPEGCTSFQIRDTMSYGCSIDPYISGCNFLCPTKSDGCECRCTSQPSKKRLIVDCSNQNCTDLPRVIPKSKYKVTLIMLNNKIKTVNCKYYYENISVLDLRGNFVKYLSDDIGKMTSATEVRLDDHELVTLPKAIQNLQPNVFHFGLKGIPCICDHIWIGEWQKYRPSNTKNFDKLYCLNNYITIEEYIEEAECNIESFELTTWISFSIIITAILGFLTLVYYFRFEILILRQRLKSPRKPFSPNEIDCYIAYDGENEDVRTFVFDLDCFLRKREFSTYITCRDAELGETRENNILIHVTKCKYVIIVQSSNMYTKNNIHHALYRQEYRLAWNRFMQGYLNNILVIDFDNEGPGLYFHKKTIALYRLGMGLSVSNRKISLYEKILETFSKPVHSKQVLRNGWMKTKRKYECENKVNL</sequence>
<proteinExistence type="predicted"/>
<keyword evidence="3" id="KW-0472">Membrane</keyword>
<dbReference type="AlphaFoldDB" id="A0A8B6CIE0"/>
<dbReference type="OrthoDB" id="6059556at2759"/>
<evidence type="ECO:0000256" key="1">
    <source>
        <dbReference type="ARBA" id="ARBA00022614"/>
    </source>
</evidence>
<evidence type="ECO:0000256" key="2">
    <source>
        <dbReference type="ARBA" id="ARBA00022737"/>
    </source>
</evidence>
<dbReference type="SMART" id="SM00369">
    <property type="entry name" value="LRR_TYP"/>
    <property type="match status" value="2"/>
</dbReference>
<keyword evidence="2" id="KW-0677">Repeat</keyword>
<dbReference type="PANTHER" id="PTHR24366:SF171">
    <property type="entry name" value="LEUCINE RICH REPEAT NEURONAL 4"/>
    <property type="match status" value="1"/>
</dbReference>
<dbReference type="InterPro" id="IPR001611">
    <property type="entry name" value="Leu-rich_rpt"/>
</dbReference>
<gene>
    <name evidence="4" type="ORF">MGAL_10B050969</name>
</gene>
<dbReference type="Gene3D" id="3.80.10.10">
    <property type="entry name" value="Ribonuclease Inhibitor"/>
    <property type="match status" value="2"/>
</dbReference>
<dbReference type="EMBL" id="UYJE01001735">
    <property type="protein sequence ID" value="VDI04714.1"/>
    <property type="molecule type" value="Genomic_DNA"/>
</dbReference>
<dbReference type="InterPro" id="IPR032675">
    <property type="entry name" value="LRR_dom_sf"/>
</dbReference>
<dbReference type="SUPFAM" id="SSF52058">
    <property type="entry name" value="L domain-like"/>
    <property type="match status" value="2"/>
</dbReference>
<reference evidence="4" key="1">
    <citation type="submission" date="2018-11" db="EMBL/GenBank/DDBJ databases">
        <authorList>
            <person name="Alioto T."/>
            <person name="Alioto T."/>
        </authorList>
    </citation>
    <scope>NUCLEOTIDE SEQUENCE</scope>
</reference>
<dbReference type="SUPFAM" id="SSF52200">
    <property type="entry name" value="Toll/Interleukin receptor TIR domain"/>
    <property type="match status" value="1"/>
</dbReference>
<name>A0A8B6CIE0_MYTGA</name>
<dbReference type="Pfam" id="PF13855">
    <property type="entry name" value="LRR_8"/>
    <property type="match status" value="1"/>
</dbReference>
<organism evidence="4 5">
    <name type="scientific">Mytilus galloprovincialis</name>
    <name type="common">Mediterranean mussel</name>
    <dbReference type="NCBI Taxonomy" id="29158"/>
    <lineage>
        <taxon>Eukaryota</taxon>
        <taxon>Metazoa</taxon>
        <taxon>Spiralia</taxon>
        <taxon>Lophotrochozoa</taxon>
        <taxon>Mollusca</taxon>
        <taxon>Bivalvia</taxon>
        <taxon>Autobranchia</taxon>
        <taxon>Pteriomorphia</taxon>
        <taxon>Mytilida</taxon>
        <taxon>Mytiloidea</taxon>
        <taxon>Mytilidae</taxon>
        <taxon>Mytilinae</taxon>
        <taxon>Mytilus</taxon>
    </lineage>
</organism>
<dbReference type="Proteomes" id="UP000596742">
    <property type="component" value="Unassembled WGS sequence"/>
</dbReference>
<evidence type="ECO:0000313" key="5">
    <source>
        <dbReference type="Proteomes" id="UP000596742"/>
    </source>
</evidence>
<keyword evidence="5" id="KW-1185">Reference proteome</keyword>
<evidence type="ECO:0008006" key="6">
    <source>
        <dbReference type="Google" id="ProtNLM"/>
    </source>
</evidence>
<evidence type="ECO:0000313" key="4">
    <source>
        <dbReference type="EMBL" id="VDI04714.1"/>
    </source>
</evidence>
<dbReference type="Gene3D" id="3.40.50.10140">
    <property type="entry name" value="Toll/interleukin-1 receptor homology (TIR) domain"/>
    <property type="match status" value="1"/>
</dbReference>
<keyword evidence="3" id="KW-0812">Transmembrane</keyword>
<dbReference type="InterPro" id="IPR003591">
    <property type="entry name" value="Leu-rich_rpt_typical-subtyp"/>
</dbReference>
<keyword evidence="3" id="KW-1133">Transmembrane helix</keyword>
<dbReference type="InterPro" id="IPR035897">
    <property type="entry name" value="Toll_tir_struct_dom_sf"/>
</dbReference>
<protein>
    <recommendedName>
        <fullName evidence="6">TIR domain-containing protein</fullName>
    </recommendedName>
</protein>
<feature type="transmembrane region" description="Helical" evidence="3">
    <location>
        <begin position="513"/>
        <end position="533"/>
    </location>
</feature>